<evidence type="ECO:0000256" key="1">
    <source>
        <dbReference type="SAM" id="MobiDB-lite"/>
    </source>
</evidence>
<dbReference type="EMBL" id="MSFO01000002">
    <property type="protein sequence ID" value="PLB52423.1"/>
    <property type="molecule type" value="Genomic_DNA"/>
</dbReference>
<dbReference type="OrthoDB" id="5332870at2759"/>
<feature type="compositionally biased region" description="Polar residues" evidence="1">
    <location>
        <begin position="992"/>
        <end position="1011"/>
    </location>
</feature>
<dbReference type="GeneID" id="36553136"/>
<sequence>MADSFPGLGREVERLVTAPYAPSLQDLHGLVQDSSPASLSSWALYKPCQVGALADILVDGLFRSNFALGLIGAFARLEAFRNALLERYPYILDQFLQRSIQNGETQYISICVAMLSTPLPSNFVVPACLASFITHLISSIGENPCAETVLPLYQLMTGLRTHPRVLLEVPSEIMSNLQVELTKTLRNLDDHTGNLLCLATFAQIASSKIAQVDNGHEQCPPWLQNVKHFFGPKRGLKTLDLVVLRVILACSASCNSLTTEQASESIRLAIEICDIVEPGQRECWIAANSTKIAKLCEKVTRSGIDRGVQILGVTFLISLLPASALPHGITGMAPQWLLAEDSARVLEILPLTYISRLVETNMASSGHAIAGRLLDYVFRVSQPNHTAGTQSITTTQIARSILNGLQGLEPQLFSSTVAEVAVQKCRENIGGLVESSPRRCSVTGCQDSNICQASVVQQENDLLNEIFSFYLRSALSLKPNDQASYIPEMDTFALFISRASGAAPDNKCQFWGTKPLEFRDAFSSLKIHDESPSLRQDWRTGISETLMRNSRAMHDDMVQNIENICYDLEKRCNDVEAPLRAVEEERNRLSIQAEELNSHNKELCSQLQQASGTIYELRQNISRLESQGEAASDRIDKLSASLEAARKELNDQRLESQESANSDREQARSRELDLIASLTEKEEQLEDLQERFRGELNENGRLTEILDEMTKEHSYSLELKDSLEQELTRLYDETKRQMEEAEEMLSQKEAENELLLAAKREAEDREEALQNKLSQEALESSRLQSALEQLEESYKTDLQTLHEFSQTRISNIAAESEKQREEIVSLQADMQASASSASKELHTRDKKIQHLEKKIQHMRDERAAKSREFSEAQQHIGRLMTVMGFKPDPASSKPSGKQQRSRPTSGPSQDATEEMQTHSEGEGTQTPHNRDMESSDPNATPPGERSPKRPRDLAFSSTESPTLSRTSGKKSRESVSRRGTQQPRDRKVLEDATQNSQPVTQADSIPCSSQRDSFKDGRTGGVTDENHLQEIDLDMDLEFSKDFLFTSTSVSEANDHKLPPGTQR</sequence>
<dbReference type="AlphaFoldDB" id="A0A2I2GHR5"/>
<dbReference type="Gene3D" id="1.20.5.340">
    <property type="match status" value="1"/>
</dbReference>
<evidence type="ECO:0000313" key="2">
    <source>
        <dbReference type="EMBL" id="PLB52423.1"/>
    </source>
</evidence>
<dbReference type="VEuPathDB" id="FungiDB:P170DRAFT_378212"/>
<reference evidence="2 3" key="1">
    <citation type="submission" date="2016-12" db="EMBL/GenBank/DDBJ databases">
        <title>The genomes of Aspergillus section Nigri reveals drivers in fungal speciation.</title>
        <authorList>
            <consortium name="DOE Joint Genome Institute"/>
            <person name="Vesth T.C."/>
            <person name="Nybo J."/>
            <person name="Theobald S."/>
            <person name="Brandl J."/>
            <person name="Frisvad J.C."/>
            <person name="Nielsen K.F."/>
            <person name="Lyhne E.K."/>
            <person name="Kogle M.E."/>
            <person name="Kuo A."/>
            <person name="Riley R."/>
            <person name="Clum A."/>
            <person name="Nolan M."/>
            <person name="Lipzen A."/>
            <person name="Salamov A."/>
            <person name="Henrissat B."/>
            <person name="Wiebenga A."/>
            <person name="De Vries R.P."/>
            <person name="Grigoriev I.V."/>
            <person name="Mortensen U.H."/>
            <person name="Andersen M.R."/>
            <person name="Baker S.E."/>
        </authorList>
    </citation>
    <scope>NUCLEOTIDE SEQUENCE [LARGE SCALE GENOMIC DNA]</scope>
    <source>
        <strain evidence="2 3">IBT 23096</strain>
    </source>
</reference>
<keyword evidence="3" id="KW-1185">Reference proteome</keyword>
<feature type="compositionally biased region" description="Basic and acidic residues" evidence="1">
    <location>
        <begin position="1012"/>
        <end position="1027"/>
    </location>
</feature>
<feature type="region of interest" description="Disordered" evidence="1">
    <location>
        <begin position="884"/>
        <end position="1027"/>
    </location>
</feature>
<dbReference type="Proteomes" id="UP000234275">
    <property type="component" value="Unassembled WGS sequence"/>
</dbReference>
<accession>A0A2I2GHR5</accession>
<dbReference type="RefSeq" id="XP_024707725.1">
    <property type="nucleotide sequence ID" value="XM_024845436.1"/>
</dbReference>
<organism evidence="2 3">
    <name type="scientific">Aspergillus steynii IBT 23096</name>
    <dbReference type="NCBI Taxonomy" id="1392250"/>
    <lineage>
        <taxon>Eukaryota</taxon>
        <taxon>Fungi</taxon>
        <taxon>Dikarya</taxon>
        <taxon>Ascomycota</taxon>
        <taxon>Pezizomycotina</taxon>
        <taxon>Eurotiomycetes</taxon>
        <taxon>Eurotiomycetidae</taxon>
        <taxon>Eurotiales</taxon>
        <taxon>Aspergillaceae</taxon>
        <taxon>Aspergillus</taxon>
        <taxon>Aspergillus subgen. Circumdati</taxon>
    </lineage>
</organism>
<comment type="caution">
    <text evidence="2">The sequence shown here is derived from an EMBL/GenBank/DDBJ whole genome shotgun (WGS) entry which is preliminary data.</text>
</comment>
<name>A0A2I2GHR5_9EURO</name>
<feature type="compositionally biased region" description="Polar residues" evidence="1">
    <location>
        <begin position="892"/>
        <end position="910"/>
    </location>
</feature>
<evidence type="ECO:0000313" key="3">
    <source>
        <dbReference type="Proteomes" id="UP000234275"/>
    </source>
</evidence>
<protein>
    <submittedName>
        <fullName evidence="2">Uncharacterized protein</fullName>
    </submittedName>
</protein>
<feature type="compositionally biased region" description="Polar residues" evidence="1">
    <location>
        <begin position="955"/>
        <end position="966"/>
    </location>
</feature>
<feature type="region of interest" description="Disordered" evidence="1">
    <location>
        <begin position="649"/>
        <end position="669"/>
    </location>
</feature>
<proteinExistence type="predicted"/>
<dbReference type="STRING" id="1392250.A0A2I2GHR5"/>
<gene>
    <name evidence="2" type="ORF">P170DRAFT_378212</name>
</gene>